<dbReference type="Gene3D" id="3.40.190.10">
    <property type="entry name" value="Periplasmic binding protein-like II"/>
    <property type="match status" value="1"/>
</dbReference>
<name>A0A9X1YCB4_9PROT</name>
<feature type="signal peptide" evidence="2">
    <location>
        <begin position="1"/>
        <end position="28"/>
    </location>
</feature>
<dbReference type="PIRSF" id="PIRSF017082">
    <property type="entry name" value="YflP"/>
    <property type="match status" value="1"/>
</dbReference>
<dbReference type="EMBL" id="JALPRX010000073">
    <property type="protein sequence ID" value="MCK8786092.1"/>
    <property type="molecule type" value="Genomic_DNA"/>
</dbReference>
<dbReference type="PANTHER" id="PTHR42928">
    <property type="entry name" value="TRICARBOXYLATE-BINDING PROTEIN"/>
    <property type="match status" value="1"/>
</dbReference>
<dbReference type="InterPro" id="IPR042100">
    <property type="entry name" value="Bug_dom1"/>
</dbReference>
<protein>
    <submittedName>
        <fullName evidence="3">Tripartite tricarboxylate transporter substrate binding protein</fullName>
    </submittedName>
</protein>
<organism evidence="3 4">
    <name type="scientific">Roseomonas acroporae</name>
    <dbReference type="NCBI Taxonomy" id="2937791"/>
    <lineage>
        <taxon>Bacteria</taxon>
        <taxon>Pseudomonadati</taxon>
        <taxon>Pseudomonadota</taxon>
        <taxon>Alphaproteobacteria</taxon>
        <taxon>Acetobacterales</taxon>
        <taxon>Roseomonadaceae</taxon>
        <taxon>Roseomonas</taxon>
    </lineage>
</organism>
<comment type="caution">
    <text evidence="3">The sequence shown here is derived from an EMBL/GenBank/DDBJ whole genome shotgun (WGS) entry which is preliminary data.</text>
</comment>
<dbReference type="PANTHER" id="PTHR42928:SF5">
    <property type="entry name" value="BLR1237 PROTEIN"/>
    <property type="match status" value="1"/>
</dbReference>
<dbReference type="RefSeq" id="WP_248668208.1">
    <property type="nucleotide sequence ID" value="NZ_JALPRX010000073.1"/>
</dbReference>
<keyword evidence="4" id="KW-1185">Reference proteome</keyword>
<evidence type="ECO:0000313" key="4">
    <source>
        <dbReference type="Proteomes" id="UP001139516"/>
    </source>
</evidence>
<proteinExistence type="inferred from homology"/>
<dbReference type="Gene3D" id="3.40.190.150">
    <property type="entry name" value="Bordetella uptake gene, domain 1"/>
    <property type="match status" value="1"/>
</dbReference>
<reference evidence="3" key="1">
    <citation type="submission" date="2022-04" db="EMBL/GenBank/DDBJ databases">
        <title>Roseomonas acroporae sp. nov., isolated from coral Acropora digitifera.</title>
        <authorList>
            <person name="Sun H."/>
        </authorList>
    </citation>
    <scope>NUCLEOTIDE SEQUENCE</scope>
    <source>
        <strain evidence="3">NAR14</strain>
    </source>
</reference>
<comment type="similarity">
    <text evidence="1">Belongs to the UPF0065 (bug) family.</text>
</comment>
<evidence type="ECO:0000256" key="2">
    <source>
        <dbReference type="SAM" id="SignalP"/>
    </source>
</evidence>
<evidence type="ECO:0000313" key="3">
    <source>
        <dbReference type="EMBL" id="MCK8786092.1"/>
    </source>
</evidence>
<gene>
    <name evidence="3" type="ORF">M0638_17080</name>
</gene>
<dbReference type="SUPFAM" id="SSF53850">
    <property type="entry name" value="Periplasmic binding protein-like II"/>
    <property type="match status" value="1"/>
</dbReference>
<accession>A0A9X1YCB4</accession>
<evidence type="ECO:0000256" key="1">
    <source>
        <dbReference type="ARBA" id="ARBA00006987"/>
    </source>
</evidence>
<dbReference type="InterPro" id="IPR005064">
    <property type="entry name" value="BUG"/>
</dbReference>
<dbReference type="Pfam" id="PF03401">
    <property type="entry name" value="TctC"/>
    <property type="match status" value="1"/>
</dbReference>
<dbReference type="CDD" id="cd07012">
    <property type="entry name" value="PBP2_Bug_TTT"/>
    <property type="match status" value="1"/>
</dbReference>
<dbReference type="AlphaFoldDB" id="A0A9X1YCB4"/>
<sequence length="325" mass="34000">MTSRRRIIHAALAAGAGLATPFSRPALAQPDRAPLVILVPFAAGGPADQMARAIGSGVAGVSGRTVVVDNRPGAGGQIAATALLHAPANGRTLLIGDMGHLAYNGALFRNLSYDPLTDLAPVAGCMAMPVALFVPADSPARSLGQLVEAGRQRDLAYASQSTGSPGHILGEMLRGATGMRLTHVPYRGSAPAMTDLIGGRVDLLFDGIGAGLPYLAAGKLRVLAVATPERLPLLPDIPTTAEAGLEQLRMSVWFGLAARSGTPASVVEEVYRPIAEALRMPALVGRFEEQGFVMTPMGPEAFAPFVRSEAERWGAVIRRYEIRLD</sequence>
<keyword evidence="2" id="KW-0732">Signal</keyword>
<dbReference type="Proteomes" id="UP001139516">
    <property type="component" value="Unassembled WGS sequence"/>
</dbReference>
<dbReference type="PROSITE" id="PS51318">
    <property type="entry name" value="TAT"/>
    <property type="match status" value="1"/>
</dbReference>
<dbReference type="InterPro" id="IPR006311">
    <property type="entry name" value="TAT_signal"/>
</dbReference>
<feature type="chain" id="PRO_5040958504" evidence="2">
    <location>
        <begin position="29"/>
        <end position="325"/>
    </location>
</feature>